<comment type="subcellular location">
    <subcellularLocation>
        <location evidence="1">Membrane</location>
    </subcellularLocation>
</comment>
<feature type="transmembrane region" description="Helical" evidence="7">
    <location>
        <begin position="25"/>
        <end position="45"/>
    </location>
</feature>
<keyword evidence="10" id="KW-1185">Reference proteome</keyword>
<feature type="transmembrane region" description="Helical" evidence="7">
    <location>
        <begin position="245"/>
        <end position="269"/>
    </location>
</feature>
<reference evidence="9 10" key="1">
    <citation type="submission" date="2024-02" db="EMBL/GenBank/DDBJ databases">
        <title>Chromosome-scale genome assembly of the rough periwinkle Littorina saxatilis.</title>
        <authorList>
            <person name="De Jode A."/>
            <person name="Faria R."/>
            <person name="Formenti G."/>
            <person name="Sims Y."/>
            <person name="Smith T.P."/>
            <person name="Tracey A."/>
            <person name="Wood J.M.D."/>
            <person name="Zagrodzka Z.B."/>
            <person name="Johannesson K."/>
            <person name="Butlin R.K."/>
            <person name="Leder E.H."/>
        </authorList>
    </citation>
    <scope>NUCLEOTIDE SEQUENCE [LARGE SCALE GENOMIC DNA]</scope>
    <source>
        <strain evidence="9">Snail1</strain>
        <tissue evidence="9">Muscle</tissue>
    </source>
</reference>
<dbReference type="GO" id="GO:0016500">
    <property type="term" value="F:protein-hormone receptor activity"/>
    <property type="evidence" value="ECO:0007669"/>
    <property type="project" value="InterPro"/>
</dbReference>
<proteinExistence type="predicted"/>
<dbReference type="GO" id="GO:0008528">
    <property type="term" value="F:G protein-coupled peptide receptor activity"/>
    <property type="evidence" value="ECO:0007669"/>
    <property type="project" value="TreeGrafter"/>
</dbReference>
<feature type="transmembrane region" description="Helical" evidence="7">
    <location>
        <begin position="65"/>
        <end position="93"/>
    </location>
</feature>
<organism evidence="9 10">
    <name type="scientific">Littorina saxatilis</name>
    <dbReference type="NCBI Taxonomy" id="31220"/>
    <lineage>
        <taxon>Eukaryota</taxon>
        <taxon>Metazoa</taxon>
        <taxon>Spiralia</taxon>
        <taxon>Lophotrochozoa</taxon>
        <taxon>Mollusca</taxon>
        <taxon>Gastropoda</taxon>
        <taxon>Caenogastropoda</taxon>
        <taxon>Littorinimorpha</taxon>
        <taxon>Littorinoidea</taxon>
        <taxon>Littorinidae</taxon>
        <taxon>Littorina</taxon>
    </lineage>
</organism>
<dbReference type="GO" id="GO:0007189">
    <property type="term" value="P:adenylate cyclase-activating G protein-coupled receptor signaling pathway"/>
    <property type="evidence" value="ECO:0007669"/>
    <property type="project" value="TreeGrafter"/>
</dbReference>
<evidence type="ECO:0000313" key="9">
    <source>
        <dbReference type="EMBL" id="KAK7090591.1"/>
    </source>
</evidence>
<dbReference type="AlphaFoldDB" id="A0AAN9APF3"/>
<dbReference type="Pfam" id="PF00001">
    <property type="entry name" value="7tm_1"/>
    <property type="match status" value="1"/>
</dbReference>
<dbReference type="Proteomes" id="UP001374579">
    <property type="component" value="Unassembled WGS sequence"/>
</dbReference>
<protein>
    <recommendedName>
        <fullName evidence="8">G-protein coupled receptors family 1 profile domain-containing protein</fullName>
    </recommendedName>
</protein>
<dbReference type="SUPFAM" id="SSF81321">
    <property type="entry name" value="Family A G protein-coupled receptor-like"/>
    <property type="match status" value="1"/>
</dbReference>
<keyword evidence="2" id="KW-0433">Leucine-rich repeat</keyword>
<dbReference type="InterPro" id="IPR002131">
    <property type="entry name" value="Gphrmn_rcpt_fam"/>
</dbReference>
<feature type="domain" description="G-protein coupled receptors family 1 profile" evidence="8">
    <location>
        <begin position="5"/>
        <end position="263"/>
    </location>
</feature>
<evidence type="ECO:0000313" key="10">
    <source>
        <dbReference type="Proteomes" id="UP001374579"/>
    </source>
</evidence>
<sequence length="350" mass="38676">MSVLGNAGSFLFRCLAQRNATKTGFNVFVTNLCLSDLLMGVYLAMVGTADSLYRGQYLSYERSWTASAVCKMAGFLSLMFSEVSALIIFLITLDRFIVLRFPFSSKKFRQKSALLASSIVWTVGFLLAVIPLLPVTSHWEFYGHSGICIPLPITRKAFKGRDYSLGVIIILNFILFIFIAAGQSVIFTSVRSNRLTTDTTKKYQDTTIARRLLTVVVSDFACWFPIGSLGLLASAGVHIPGEVNVAVAIFVLLLNSALNPFLYTFNLLMEKRRKTLEMRLIKVLDARVVTRETDTEHNAACRGIQNIPEDLTVNDAVSVLAHSLLAKETTWEKLTAVIACVSSDGNSDVQ</sequence>
<dbReference type="GO" id="GO:0005886">
    <property type="term" value="C:plasma membrane"/>
    <property type="evidence" value="ECO:0007669"/>
    <property type="project" value="TreeGrafter"/>
</dbReference>
<keyword evidence="6 7" id="KW-0472">Membrane</keyword>
<feature type="transmembrane region" description="Helical" evidence="7">
    <location>
        <begin position="113"/>
        <end position="133"/>
    </location>
</feature>
<dbReference type="InterPro" id="IPR000276">
    <property type="entry name" value="GPCR_Rhodpsn"/>
</dbReference>
<dbReference type="PANTHER" id="PTHR24372">
    <property type="entry name" value="GLYCOPROTEIN HORMONE RECEPTOR"/>
    <property type="match status" value="1"/>
</dbReference>
<comment type="caution">
    <text evidence="9">The sequence shown here is derived from an EMBL/GenBank/DDBJ whole genome shotgun (WGS) entry which is preliminary data.</text>
</comment>
<dbReference type="PRINTS" id="PR00237">
    <property type="entry name" value="GPCRRHODOPSN"/>
</dbReference>
<gene>
    <name evidence="9" type="ORF">V1264_010365</name>
</gene>
<evidence type="ECO:0000256" key="6">
    <source>
        <dbReference type="ARBA" id="ARBA00023136"/>
    </source>
</evidence>
<feature type="transmembrane region" description="Helical" evidence="7">
    <location>
        <begin position="165"/>
        <end position="190"/>
    </location>
</feature>
<evidence type="ECO:0000256" key="4">
    <source>
        <dbReference type="ARBA" id="ARBA00022737"/>
    </source>
</evidence>
<dbReference type="EMBL" id="JBAMIC010000024">
    <property type="protein sequence ID" value="KAK7090591.1"/>
    <property type="molecule type" value="Genomic_DNA"/>
</dbReference>
<dbReference type="GO" id="GO:0009755">
    <property type="term" value="P:hormone-mediated signaling pathway"/>
    <property type="evidence" value="ECO:0007669"/>
    <property type="project" value="TreeGrafter"/>
</dbReference>
<evidence type="ECO:0000256" key="5">
    <source>
        <dbReference type="ARBA" id="ARBA00022989"/>
    </source>
</evidence>
<name>A0AAN9APF3_9CAEN</name>
<keyword evidence="3 7" id="KW-0812">Transmembrane</keyword>
<keyword evidence="5 7" id="KW-1133">Transmembrane helix</keyword>
<dbReference type="InterPro" id="IPR017452">
    <property type="entry name" value="GPCR_Rhodpsn_7TM"/>
</dbReference>
<evidence type="ECO:0000259" key="8">
    <source>
        <dbReference type="PROSITE" id="PS50262"/>
    </source>
</evidence>
<evidence type="ECO:0000256" key="2">
    <source>
        <dbReference type="ARBA" id="ARBA00022614"/>
    </source>
</evidence>
<dbReference type="PRINTS" id="PR00373">
    <property type="entry name" value="GLYCHORMONER"/>
</dbReference>
<accession>A0AAN9APF3</accession>
<evidence type="ECO:0000256" key="1">
    <source>
        <dbReference type="ARBA" id="ARBA00004370"/>
    </source>
</evidence>
<evidence type="ECO:0000256" key="3">
    <source>
        <dbReference type="ARBA" id="ARBA00022692"/>
    </source>
</evidence>
<dbReference type="PROSITE" id="PS50262">
    <property type="entry name" value="G_PROTEIN_RECEP_F1_2"/>
    <property type="match status" value="1"/>
</dbReference>
<feature type="transmembrane region" description="Helical" evidence="7">
    <location>
        <begin position="211"/>
        <end position="233"/>
    </location>
</feature>
<evidence type="ECO:0000256" key="7">
    <source>
        <dbReference type="SAM" id="Phobius"/>
    </source>
</evidence>
<keyword evidence="4" id="KW-0677">Repeat</keyword>
<dbReference type="PROSITE" id="PS00237">
    <property type="entry name" value="G_PROTEIN_RECEP_F1_1"/>
    <property type="match status" value="1"/>
</dbReference>
<dbReference type="PANTHER" id="PTHR24372:SF77">
    <property type="entry name" value="G-PROTEIN COUPLED RECEPTORS FAMILY 1 PROFILE DOMAIN-CONTAINING PROTEIN"/>
    <property type="match status" value="1"/>
</dbReference>
<dbReference type="Gene3D" id="1.20.1070.10">
    <property type="entry name" value="Rhodopsin 7-helix transmembrane proteins"/>
    <property type="match status" value="1"/>
</dbReference>